<name>A0AAW4WDA5_9FIRM</name>
<feature type="domain" description="Tetrapyrrole methylase" evidence="7">
    <location>
        <begin position="269"/>
        <end position="466"/>
    </location>
</feature>
<evidence type="ECO:0000256" key="5">
    <source>
        <dbReference type="ARBA" id="ARBA00022691"/>
    </source>
</evidence>
<dbReference type="SUPFAM" id="SSF53335">
    <property type="entry name" value="S-adenosyl-L-methionine-dependent methyltransferases"/>
    <property type="match status" value="1"/>
</dbReference>
<gene>
    <name evidence="8" type="primary">cobK</name>
    <name evidence="8" type="ORF">LKD47_03085</name>
</gene>
<dbReference type="Pfam" id="PF00590">
    <property type="entry name" value="TP_methylase"/>
    <property type="match status" value="1"/>
</dbReference>
<dbReference type="CDD" id="cd02440">
    <property type="entry name" value="AdoMet_MTases"/>
    <property type="match status" value="1"/>
</dbReference>
<evidence type="ECO:0000313" key="8">
    <source>
        <dbReference type="EMBL" id="MCC2241291.1"/>
    </source>
</evidence>
<dbReference type="NCBIfam" id="TIGR02467">
    <property type="entry name" value="CbiE"/>
    <property type="match status" value="1"/>
</dbReference>
<dbReference type="RefSeq" id="WP_227709655.1">
    <property type="nucleotide sequence ID" value="NZ_JAJEQW010000002.1"/>
</dbReference>
<dbReference type="PANTHER" id="PTHR43182:SF1">
    <property type="entry name" value="COBALT-PRECORRIN-7 C(5)-METHYLTRANSFERASE"/>
    <property type="match status" value="1"/>
</dbReference>
<keyword evidence="8" id="KW-0560">Oxidoreductase</keyword>
<keyword evidence="5" id="KW-0949">S-adenosyl-L-methionine</keyword>
<dbReference type="InterPro" id="IPR050714">
    <property type="entry name" value="Cobalamin_biosynth_MTase"/>
</dbReference>
<dbReference type="InterPro" id="IPR035996">
    <property type="entry name" value="4pyrrol_Methylase_sf"/>
</dbReference>
<dbReference type="GO" id="GO:0009236">
    <property type="term" value="P:cobalamin biosynthetic process"/>
    <property type="evidence" value="ECO:0007669"/>
    <property type="project" value="UniProtKB-KW"/>
</dbReference>
<dbReference type="Gene3D" id="3.40.1010.10">
    <property type="entry name" value="Cobalt-precorrin-4 Transmethylase, Domain 1"/>
    <property type="match status" value="1"/>
</dbReference>
<dbReference type="InterPro" id="IPR029063">
    <property type="entry name" value="SAM-dependent_MTases_sf"/>
</dbReference>
<evidence type="ECO:0000256" key="4">
    <source>
        <dbReference type="ARBA" id="ARBA00022679"/>
    </source>
</evidence>
<keyword evidence="4" id="KW-0808">Transferase</keyword>
<organism evidence="8 9">
    <name type="scientific">Roseburia amylophila</name>
    <dbReference type="NCBI Taxonomy" id="2981794"/>
    <lineage>
        <taxon>Bacteria</taxon>
        <taxon>Bacillati</taxon>
        <taxon>Bacillota</taxon>
        <taxon>Clostridia</taxon>
        <taxon>Lachnospirales</taxon>
        <taxon>Lachnospiraceae</taxon>
        <taxon>Roseburia</taxon>
    </lineage>
</organism>
<comment type="caution">
    <text evidence="8">The sequence shown here is derived from an EMBL/GenBank/DDBJ whole genome shotgun (WGS) entry which is preliminary data.</text>
</comment>
<dbReference type="PROSITE" id="PS51014">
    <property type="entry name" value="COBK_CBIJ"/>
    <property type="match status" value="1"/>
</dbReference>
<dbReference type="SUPFAM" id="SSF53790">
    <property type="entry name" value="Tetrapyrrole methylase"/>
    <property type="match status" value="1"/>
</dbReference>
<protein>
    <submittedName>
        <fullName evidence="8">Precorrin-6A reductase</fullName>
        <ecNumber evidence="8">1.3.1.54</ecNumber>
    </submittedName>
</protein>
<feature type="region of interest" description="Disordered" evidence="6">
    <location>
        <begin position="493"/>
        <end position="518"/>
    </location>
</feature>
<feature type="compositionally biased region" description="Basic and acidic residues" evidence="6">
    <location>
        <begin position="493"/>
        <end position="506"/>
    </location>
</feature>
<keyword evidence="2" id="KW-0169">Cobalamin biosynthesis</keyword>
<dbReference type="NCBIfam" id="TIGR02469">
    <property type="entry name" value="CbiT"/>
    <property type="match status" value="1"/>
</dbReference>
<dbReference type="CDD" id="cd11644">
    <property type="entry name" value="Precorrin-6Y-MT"/>
    <property type="match status" value="1"/>
</dbReference>
<comment type="pathway">
    <text evidence="1">Cofactor biosynthesis; adenosylcobalamin biosynthesis.</text>
</comment>
<evidence type="ECO:0000256" key="3">
    <source>
        <dbReference type="ARBA" id="ARBA00022603"/>
    </source>
</evidence>
<dbReference type="InterPro" id="IPR014777">
    <property type="entry name" value="4pyrrole_Mease_sub1"/>
</dbReference>
<evidence type="ECO:0000256" key="2">
    <source>
        <dbReference type="ARBA" id="ARBA00022573"/>
    </source>
</evidence>
<dbReference type="InterPro" id="IPR014008">
    <property type="entry name" value="Cbl_synth_MTase_CbiT"/>
</dbReference>
<keyword evidence="3" id="KW-0489">Methyltransferase</keyword>
<dbReference type="EC" id="1.3.1.54" evidence="8"/>
<proteinExistence type="predicted"/>
<dbReference type="GO" id="GO:0016994">
    <property type="term" value="F:precorrin-6A reductase activity"/>
    <property type="evidence" value="ECO:0007669"/>
    <property type="project" value="UniProtKB-EC"/>
</dbReference>
<dbReference type="Gene3D" id="3.40.50.150">
    <property type="entry name" value="Vaccinia Virus protein VP39"/>
    <property type="match status" value="1"/>
</dbReference>
<evidence type="ECO:0000256" key="6">
    <source>
        <dbReference type="SAM" id="MobiDB-lite"/>
    </source>
</evidence>
<dbReference type="GO" id="GO:0008276">
    <property type="term" value="F:protein methyltransferase activity"/>
    <property type="evidence" value="ECO:0007669"/>
    <property type="project" value="InterPro"/>
</dbReference>
<dbReference type="InterPro" id="IPR003723">
    <property type="entry name" value="Precorrin-6x_reduct"/>
</dbReference>
<dbReference type="PANTHER" id="PTHR43182">
    <property type="entry name" value="COBALT-PRECORRIN-6B C(15)-METHYLTRANSFERASE (DECARBOXYLATING)"/>
    <property type="match status" value="1"/>
</dbReference>
<dbReference type="AlphaFoldDB" id="A0AAW4WDA5"/>
<dbReference type="GO" id="GO:0032259">
    <property type="term" value="P:methylation"/>
    <property type="evidence" value="ECO:0007669"/>
    <property type="project" value="UniProtKB-KW"/>
</dbReference>
<dbReference type="Pfam" id="PF02571">
    <property type="entry name" value="CbiJ"/>
    <property type="match status" value="1"/>
</dbReference>
<evidence type="ECO:0000313" key="9">
    <source>
        <dbReference type="Proteomes" id="UP001198893"/>
    </source>
</evidence>
<reference evidence="8" key="1">
    <citation type="submission" date="2021-10" db="EMBL/GenBank/DDBJ databases">
        <title>Anaerobic single-cell dispensing facilitates the cultivation of human gut bacteria.</title>
        <authorList>
            <person name="Afrizal A."/>
        </authorList>
    </citation>
    <scope>NUCLEOTIDE SEQUENCE</scope>
    <source>
        <strain evidence="8">CLA-AA-H204</strain>
    </source>
</reference>
<dbReference type="InterPro" id="IPR012818">
    <property type="entry name" value="CbiE"/>
</dbReference>
<accession>A0AAW4WDA5</accession>
<dbReference type="Proteomes" id="UP001198893">
    <property type="component" value="Unassembled WGS sequence"/>
</dbReference>
<sequence length="710" mass="78431">MKKIIIFSGTTEGRKLSELMAAAGIAHTVSVATDYGKLVMKAHPKVKIQEGRLSKEAMSEFLRKESFDIVIDATHPYAVEVTRTIKSCVAGMKADGLEVTYLRLKRSIQASEETGLRFFDSNEACAEALKEIKGNILLTTGSKELSAYTASEEVKKRLYVRVLPGMESLEICRREGILPQQILALQGPFSEELNDALIHQYGIKCMVTKQGGITGGFLEKKEAALKNRIPLLIIRREAAEEDGLSFDAVCEKIETLTGVNLSLRPAELMITLAGIGPGDADMMTVRLKEALAEADLVLGAKRLIEAVTPKLEKEALYLPDKILTWLKEKSGQYAVHEKLKVVILFSGDIGFYSGWSKVRVCLQEALQKGILHGTMQSIPGISSIQMMAAACGVSWENAGIYSIHGKTDTGGWQAEVLHRLHENGRLFLLVSGAEDIRKLGALFSDKENYRIKVGYQLSYPQQKLMVLTPEACRETEQEGLYVVMIEKEEQKANEECAEQGKRREQEAQEEPATLSPGIPDEAFIRGKVPMTKGEVRQVSLCSLRLQKDSVLYDIGSGTGSIAVEAAHLSKGIKVYAIEKKEEALALLAQNKEKFQVANMEIIRGMAPEACNGLEEPTHVFIGGSGGHLMEILEVLSAKKRRIRVVMNAISLETVAEFKQVKERFSVCNFEMIQMQVSRYHELGSYYMPKAENPVMICSFDLQGGEADAEA</sequence>
<evidence type="ECO:0000256" key="1">
    <source>
        <dbReference type="ARBA" id="ARBA00004953"/>
    </source>
</evidence>
<dbReference type="NCBIfam" id="TIGR00715">
    <property type="entry name" value="precor6x_red"/>
    <property type="match status" value="1"/>
</dbReference>
<dbReference type="EMBL" id="JAJEQW010000002">
    <property type="protein sequence ID" value="MCC2241291.1"/>
    <property type="molecule type" value="Genomic_DNA"/>
</dbReference>
<evidence type="ECO:0000259" key="7">
    <source>
        <dbReference type="Pfam" id="PF00590"/>
    </source>
</evidence>
<dbReference type="InterPro" id="IPR000878">
    <property type="entry name" value="4pyrrol_Mease"/>
</dbReference>